<dbReference type="EMBL" id="BAABBR010000001">
    <property type="protein sequence ID" value="GAA4031334.1"/>
    <property type="molecule type" value="Genomic_DNA"/>
</dbReference>
<dbReference type="InterPro" id="IPR009964">
    <property type="entry name" value="DUF1491"/>
</dbReference>
<name>A0ABP7TU80_9SPHN</name>
<dbReference type="RefSeq" id="WP_344695790.1">
    <property type="nucleotide sequence ID" value="NZ_BAABBR010000001.1"/>
</dbReference>
<keyword evidence="2" id="KW-1185">Reference proteome</keyword>
<evidence type="ECO:0000313" key="2">
    <source>
        <dbReference type="Proteomes" id="UP001424459"/>
    </source>
</evidence>
<dbReference type="Proteomes" id="UP001424459">
    <property type="component" value="Unassembled WGS sequence"/>
</dbReference>
<reference evidence="2" key="1">
    <citation type="journal article" date="2019" name="Int. J. Syst. Evol. Microbiol.">
        <title>The Global Catalogue of Microorganisms (GCM) 10K type strain sequencing project: providing services to taxonomists for standard genome sequencing and annotation.</title>
        <authorList>
            <consortium name="The Broad Institute Genomics Platform"/>
            <consortium name="The Broad Institute Genome Sequencing Center for Infectious Disease"/>
            <person name="Wu L."/>
            <person name="Ma J."/>
        </authorList>
    </citation>
    <scope>NUCLEOTIDE SEQUENCE [LARGE SCALE GENOMIC DNA]</scope>
    <source>
        <strain evidence="2">JCM 17564</strain>
    </source>
</reference>
<dbReference type="Pfam" id="PF07372">
    <property type="entry name" value="DUF1491"/>
    <property type="match status" value="1"/>
</dbReference>
<protein>
    <recommendedName>
        <fullName evidence="3">DUF1491 family protein</fullName>
    </recommendedName>
</protein>
<comment type="caution">
    <text evidence="1">The sequence shown here is derived from an EMBL/GenBank/DDBJ whole genome shotgun (WGS) entry which is preliminary data.</text>
</comment>
<accession>A0ABP7TU80</accession>
<organism evidence="1 2">
    <name type="scientific">Sphingomonas rosea</name>
    <dbReference type="NCBI Taxonomy" id="335605"/>
    <lineage>
        <taxon>Bacteria</taxon>
        <taxon>Pseudomonadati</taxon>
        <taxon>Pseudomonadota</taxon>
        <taxon>Alphaproteobacteria</taxon>
        <taxon>Sphingomonadales</taxon>
        <taxon>Sphingomonadaceae</taxon>
        <taxon>Sphingomonas</taxon>
    </lineage>
</organism>
<sequence>MSDARLAPSVEVSALLARARGEGGFGTVLRRGDADKGTVLVVLAERGEPVATVERLLQRDGRYRWESRSLADSAAVQQHLARALDRDPDLWAIELDVPSSERFVAGMISDD</sequence>
<evidence type="ECO:0000313" key="1">
    <source>
        <dbReference type="EMBL" id="GAA4031334.1"/>
    </source>
</evidence>
<proteinExistence type="predicted"/>
<evidence type="ECO:0008006" key="3">
    <source>
        <dbReference type="Google" id="ProtNLM"/>
    </source>
</evidence>
<dbReference type="Gene3D" id="3.40.1530.20">
    <property type="entry name" value="Protein of unknown function (DUF1491)"/>
    <property type="match status" value="1"/>
</dbReference>
<gene>
    <name evidence="1" type="ORF">GCM10022281_08590</name>
</gene>